<feature type="compositionally biased region" description="Low complexity" evidence="1">
    <location>
        <begin position="43"/>
        <end position="56"/>
    </location>
</feature>
<dbReference type="AlphaFoldDB" id="A0AAW9CWB5"/>
<name>A0AAW9CWB5_BURTH</name>
<accession>A0AAW9CWB5</accession>
<gene>
    <name evidence="2" type="ORF">C7S16_0106</name>
</gene>
<evidence type="ECO:0000313" key="2">
    <source>
        <dbReference type="EMBL" id="MDW9253966.1"/>
    </source>
</evidence>
<evidence type="ECO:0000256" key="1">
    <source>
        <dbReference type="SAM" id="MobiDB-lite"/>
    </source>
</evidence>
<proteinExistence type="predicted"/>
<organism evidence="2 3">
    <name type="scientific">Burkholderia thailandensis</name>
    <dbReference type="NCBI Taxonomy" id="57975"/>
    <lineage>
        <taxon>Bacteria</taxon>
        <taxon>Pseudomonadati</taxon>
        <taxon>Pseudomonadota</taxon>
        <taxon>Betaproteobacteria</taxon>
        <taxon>Burkholderiales</taxon>
        <taxon>Burkholderiaceae</taxon>
        <taxon>Burkholderia</taxon>
        <taxon>pseudomallei group</taxon>
    </lineage>
</organism>
<dbReference type="Proteomes" id="UP001272137">
    <property type="component" value="Unassembled WGS sequence"/>
</dbReference>
<protein>
    <submittedName>
        <fullName evidence="2">Uncharacterized protein</fullName>
    </submittedName>
</protein>
<evidence type="ECO:0000313" key="3">
    <source>
        <dbReference type="Proteomes" id="UP001272137"/>
    </source>
</evidence>
<feature type="compositionally biased region" description="Polar residues" evidence="1">
    <location>
        <begin position="21"/>
        <end position="35"/>
    </location>
</feature>
<feature type="region of interest" description="Disordered" evidence="1">
    <location>
        <begin position="1"/>
        <end position="61"/>
    </location>
</feature>
<dbReference type="EMBL" id="QXCT01000002">
    <property type="protein sequence ID" value="MDW9253966.1"/>
    <property type="molecule type" value="Genomic_DNA"/>
</dbReference>
<sequence>MSRRASRAPSCMSRAPHGVTITRQTPCPHGTTDTPASARGTCRRPSPAPRHSSSWRTGAAREPLLVARGAQRAPPASGISACPV</sequence>
<comment type="caution">
    <text evidence="2">The sequence shown here is derived from an EMBL/GenBank/DDBJ whole genome shotgun (WGS) entry which is preliminary data.</text>
</comment>
<reference evidence="2" key="1">
    <citation type="submission" date="2018-08" db="EMBL/GenBank/DDBJ databases">
        <title>Identification of Burkholderia cepacia strains that express a Burkholderia pseudomallei-like capsular polysaccharide.</title>
        <authorList>
            <person name="Burtnick M.N."/>
            <person name="Vongsouvath M."/>
            <person name="Newton P."/>
            <person name="Wuthiekanun V."/>
            <person name="Limmathurotsakul D."/>
            <person name="Brett P.J."/>
            <person name="Chantratita N."/>
            <person name="Dance D.A."/>
        </authorList>
    </citation>
    <scope>NUCLEOTIDE SEQUENCE</scope>
    <source>
        <strain evidence="2">SBXCC001</strain>
    </source>
</reference>